<evidence type="ECO:0000313" key="1">
    <source>
        <dbReference type="EMBL" id="KAJ3995704.1"/>
    </source>
</evidence>
<dbReference type="Proteomes" id="UP001163828">
    <property type="component" value="Unassembled WGS sequence"/>
</dbReference>
<organism evidence="1 2">
    <name type="scientific">Lentinula boryana</name>
    <dbReference type="NCBI Taxonomy" id="40481"/>
    <lineage>
        <taxon>Eukaryota</taxon>
        <taxon>Fungi</taxon>
        <taxon>Dikarya</taxon>
        <taxon>Basidiomycota</taxon>
        <taxon>Agaricomycotina</taxon>
        <taxon>Agaricomycetes</taxon>
        <taxon>Agaricomycetidae</taxon>
        <taxon>Agaricales</taxon>
        <taxon>Marasmiineae</taxon>
        <taxon>Omphalotaceae</taxon>
        <taxon>Lentinula</taxon>
    </lineage>
</organism>
<evidence type="ECO:0008006" key="3">
    <source>
        <dbReference type="Google" id="ProtNLM"/>
    </source>
</evidence>
<evidence type="ECO:0000313" key="2">
    <source>
        <dbReference type="Proteomes" id="UP001163828"/>
    </source>
</evidence>
<proteinExistence type="predicted"/>
<keyword evidence="2" id="KW-1185">Reference proteome</keyword>
<sequence length="231" mass="25916">MLFWSQLRFTCEASIPHLWSKIVHGFALRSHKEIVYKAHLGLKKAFGQLNKAEGHIESFHGLQVAEEGPNNTYFISIWESSLLHRKFKEISMVNRESDIAKQFEPLNEAVSVAGDRFFHHEFNLLKGTAIPGLESKTTEFVIITPKGGASFDKVRETGLKVRDALESDGHPAAFAESVQGDGMFLMIVGWSSSTHHLNTVKEEPYVSLGKEFREVGISDVSHANLTKNHDQ</sequence>
<dbReference type="EMBL" id="MU790642">
    <property type="protein sequence ID" value="KAJ3995704.1"/>
    <property type="molecule type" value="Genomic_DNA"/>
</dbReference>
<reference evidence="1" key="1">
    <citation type="submission" date="2022-08" db="EMBL/GenBank/DDBJ databases">
        <authorList>
            <consortium name="DOE Joint Genome Institute"/>
            <person name="Min B."/>
            <person name="Riley R."/>
            <person name="Sierra-Patev S."/>
            <person name="Naranjo-Ortiz M."/>
            <person name="Looney B."/>
            <person name="Konkel Z."/>
            <person name="Slot J.C."/>
            <person name="Sakamoto Y."/>
            <person name="Steenwyk J.L."/>
            <person name="Rokas A."/>
            <person name="Carro J."/>
            <person name="Camarero S."/>
            <person name="Ferreira P."/>
            <person name="Molpeceres G."/>
            <person name="Ruiz-Duenas F.J."/>
            <person name="Serrano A."/>
            <person name="Henrissat B."/>
            <person name="Drula E."/>
            <person name="Hughes K.W."/>
            <person name="Mata J.L."/>
            <person name="Ishikawa N.K."/>
            <person name="Vargas-Isla R."/>
            <person name="Ushijima S."/>
            <person name="Smith C.A."/>
            <person name="Ahrendt S."/>
            <person name="Andreopoulos W."/>
            <person name="He G."/>
            <person name="Labutti K."/>
            <person name="Lipzen A."/>
            <person name="Ng V."/>
            <person name="Sandor L."/>
            <person name="Barry K."/>
            <person name="Martinez A.T."/>
            <person name="Xiao Y."/>
            <person name="Gibbons J.G."/>
            <person name="Terashima K."/>
            <person name="Hibbett D.S."/>
            <person name="Grigoriev I.V."/>
        </authorList>
    </citation>
    <scope>NUCLEOTIDE SEQUENCE</scope>
    <source>
        <strain evidence="1">TFB10827</strain>
    </source>
</reference>
<name>A0ABQ8QAY4_9AGAR</name>
<gene>
    <name evidence="1" type="ORF">F5050DRAFT_250868</name>
</gene>
<accession>A0ABQ8QAY4</accession>
<comment type="caution">
    <text evidence="1">The sequence shown here is derived from an EMBL/GenBank/DDBJ whole genome shotgun (WGS) entry which is preliminary data.</text>
</comment>
<protein>
    <recommendedName>
        <fullName evidence="3">ABM domain-containing protein</fullName>
    </recommendedName>
</protein>